<feature type="non-terminal residue" evidence="1">
    <location>
        <position position="1"/>
    </location>
</feature>
<dbReference type="AlphaFoldDB" id="A0A0D0DVP7"/>
<organism evidence="1 2">
    <name type="scientific">Paxillus rubicundulus Ve08.2h10</name>
    <dbReference type="NCBI Taxonomy" id="930991"/>
    <lineage>
        <taxon>Eukaryota</taxon>
        <taxon>Fungi</taxon>
        <taxon>Dikarya</taxon>
        <taxon>Basidiomycota</taxon>
        <taxon>Agaricomycotina</taxon>
        <taxon>Agaricomycetes</taxon>
        <taxon>Agaricomycetidae</taxon>
        <taxon>Boletales</taxon>
        <taxon>Paxilineae</taxon>
        <taxon>Paxillaceae</taxon>
        <taxon>Paxillus</taxon>
    </lineage>
</organism>
<proteinExistence type="predicted"/>
<accession>A0A0D0DVP7</accession>
<evidence type="ECO:0000313" key="1">
    <source>
        <dbReference type="EMBL" id="KIK99013.1"/>
    </source>
</evidence>
<dbReference type="Proteomes" id="UP000054538">
    <property type="component" value="Unassembled WGS sequence"/>
</dbReference>
<dbReference type="EMBL" id="KN824873">
    <property type="protein sequence ID" value="KIK99013.1"/>
    <property type="molecule type" value="Genomic_DNA"/>
</dbReference>
<gene>
    <name evidence="1" type="ORF">PAXRUDRAFT_133035</name>
</gene>
<sequence length="50" mass="5627">TEVETLATMKWLVDDIKMKGFIHCFLSTPICQIVPNDQATTACAIWEIIS</sequence>
<reference evidence="2" key="2">
    <citation type="submission" date="2015-01" db="EMBL/GenBank/DDBJ databases">
        <title>Evolutionary Origins and Diversification of the Mycorrhizal Mutualists.</title>
        <authorList>
            <consortium name="DOE Joint Genome Institute"/>
            <consortium name="Mycorrhizal Genomics Consortium"/>
            <person name="Kohler A."/>
            <person name="Kuo A."/>
            <person name="Nagy L.G."/>
            <person name="Floudas D."/>
            <person name="Copeland A."/>
            <person name="Barry K.W."/>
            <person name="Cichocki N."/>
            <person name="Veneault-Fourrey C."/>
            <person name="LaButti K."/>
            <person name="Lindquist E.A."/>
            <person name="Lipzen A."/>
            <person name="Lundell T."/>
            <person name="Morin E."/>
            <person name="Murat C."/>
            <person name="Riley R."/>
            <person name="Ohm R."/>
            <person name="Sun H."/>
            <person name="Tunlid A."/>
            <person name="Henrissat B."/>
            <person name="Grigoriev I.V."/>
            <person name="Hibbett D.S."/>
            <person name="Martin F."/>
        </authorList>
    </citation>
    <scope>NUCLEOTIDE SEQUENCE [LARGE SCALE GENOMIC DNA]</scope>
    <source>
        <strain evidence="2">Ve08.2h10</strain>
    </source>
</reference>
<reference evidence="1 2" key="1">
    <citation type="submission" date="2014-04" db="EMBL/GenBank/DDBJ databases">
        <authorList>
            <consortium name="DOE Joint Genome Institute"/>
            <person name="Kuo A."/>
            <person name="Kohler A."/>
            <person name="Jargeat P."/>
            <person name="Nagy L.G."/>
            <person name="Floudas D."/>
            <person name="Copeland A."/>
            <person name="Barry K.W."/>
            <person name="Cichocki N."/>
            <person name="Veneault-Fourrey C."/>
            <person name="LaButti K."/>
            <person name="Lindquist E.A."/>
            <person name="Lipzen A."/>
            <person name="Lundell T."/>
            <person name="Morin E."/>
            <person name="Murat C."/>
            <person name="Sun H."/>
            <person name="Tunlid A."/>
            <person name="Henrissat B."/>
            <person name="Grigoriev I.V."/>
            <person name="Hibbett D.S."/>
            <person name="Martin F."/>
            <person name="Nordberg H.P."/>
            <person name="Cantor M.N."/>
            <person name="Hua S.X."/>
        </authorList>
    </citation>
    <scope>NUCLEOTIDE SEQUENCE [LARGE SCALE GENOMIC DNA]</scope>
    <source>
        <strain evidence="1 2">Ve08.2h10</strain>
    </source>
</reference>
<name>A0A0D0DVP7_9AGAM</name>
<dbReference type="InParanoid" id="A0A0D0DVP7"/>
<evidence type="ECO:0000313" key="2">
    <source>
        <dbReference type="Proteomes" id="UP000054538"/>
    </source>
</evidence>
<keyword evidence="2" id="KW-1185">Reference proteome</keyword>
<protein>
    <submittedName>
        <fullName evidence="1">Uncharacterized protein</fullName>
    </submittedName>
</protein>
<dbReference type="HOGENOM" id="CLU_3129854_0_0_1"/>